<accession>A0AAW1D5L4</accession>
<protein>
    <submittedName>
        <fullName evidence="1">Uncharacterized protein</fullName>
    </submittedName>
</protein>
<keyword evidence="2" id="KW-1185">Reference proteome</keyword>
<proteinExistence type="predicted"/>
<evidence type="ECO:0000313" key="1">
    <source>
        <dbReference type="EMBL" id="KAK9503640.1"/>
    </source>
</evidence>
<name>A0AAW1D5L4_9HEMI</name>
<organism evidence="1 2">
    <name type="scientific">Rhynocoris fuscipes</name>
    <dbReference type="NCBI Taxonomy" id="488301"/>
    <lineage>
        <taxon>Eukaryota</taxon>
        <taxon>Metazoa</taxon>
        <taxon>Ecdysozoa</taxon>
        <taxon>Arthropoda</taxon>
        <taxon>Hexapoda</taxon>
        <taxon>Insecta</taxon>
        <taxon>Pterygota</taxon>
        <taxon>Neoptera</taxon>
        <taxon>Paraneoptera</taxon>
        <taxon>Hemiptera</taxon>
        <taxon>Heteroptera</taxon>
        <taxon>Panheteroptera</taxon>
        <taxon>Cimicomorpha</taxon>
        <taxon>Reduviidae</taxon>
        <taxon>Harpactorinae</taxon>
        <taxon>Harpactorini</taxon>
        <taxon>Rhynocoris</taxon>
    </lineage>
</organism>
<dbReference type="AlphaFoldDB" id="A0AAW1D5L4"/>
<dbReference type="Proteomes" id="UP001461498">
    <property type="component" value="Unassembled WGS sequence"/>
</dbReference>
<comment type="caution">
    <text evidence="1">The sequence shown here is derived from an EMBL/GenBank/DDBJ whole genome shotgun (WGS) entry which is preliminary data.</text>
</comment>
<evidence type="ECO:0000313" key="2">
    <source>
        <dbReference type="Proteomes" id="UP001461498"/>
    </source>
</evidence>
<dbReference type="EMBL" id="JAPXFL010000007">
    <property type="protein sequence ID" value="KAK9503640.1"/>
    <property type="molecule type" value="Genomic_DNA"/>
</dbReference>
<sequence>MPKIVKMGSGRLKTDMSVEIWKSSVSWIILGWNTKKFLVGLSCSLDMVNTKFATLSCSVGNTVGPINLKF</sequence>
<gene>
    <name evidence="1" type="ORF">O3M35_010158</name>
</gene>
<reference evidence="1 2" key="1">
    <citation type="submission" date="2022-12" db="EMBL/GenBank/DDBJ databases">
        <title>Chromosome-level genome assembly of true bugs.</title>
        <authorList>
            <person name="Ma L."/>
            <person name="Li H."/>
        </authorList>
    </citation>
    <scope>NUCLEOTIDE SEQUENCE [LARGE SCALE GENOMIC DNA]</scope>
    <source>
        <strain evidence="1">Lab_2022b</strain>
    </source>
</reference>